<dbReference type="InterPro" id="IPR050529">
    <property type="entry name" value="CYP450_sterol_14alpha_dmase"/>
</dbReference>
<dbReference type="GO" id="GO:0020037">
    <property type="term" value="F:heme binding"/>
    <property type="evidence" value="ECO:0007669"/>
    <property type="project" value="InterPro"/>
</dbReference>
<comment type="similarity">
    <text evidence="2 7">Belongs to the cytochrome P450 family.</text>
</comment>
<dbReference type="SUPFAM" id="SSF48264">
    <property type="entry name" value="Cytochrome P450"/>
    <property type="match status" value="1"/>
</dbReference>
<dbReference type="CDD" id="cd00302">
    <property type="entry name" value="cytochrome_P450"/>
    <property type="match status" value="1"/>
</dbReference>
<dbReference type="Gene3D" id="1.10.630.10">
    <property type="entry name" value="Cytochrome P450"/>
    <property type="match status" value="1"/>
</dbReference>
<feature type="chain" id="PRO_5020303720" evidence="8">
    <location>
        <begin position="21"/>
        <end position="494"/>
    </location>
</feature>
<keyword evidence="5 6" id="KW-0408">Iron</keyword>
<keyword evidence="7" id="KW-0503">Monooxygenase</keyword>
<keyword evidence="4 6" id="KW-0479">Metal-binding</keyword>
<evidence type="ECO:0000256" key="2">
    <source>
        <dbReference type="ARBA" id="ARBA00010617"/>
    </source>
</evidence>
<evidence type="ECO:0000313" key="10">
    <source>
        <dbReference type="Proteomes" id="UP000297245"/>
    </source>
</evidence>
<dbReference type="EMBL" id="ML179655">
    <property type="protein sequence ID" value="THU83554.1"/>
    <property type="molecule type" value="Genomic_DNA"/>
</dbReference>
<dbReference type="PANTHER" id="PTHR24304:SF2">
    <property type="entry name" value="24-HYDROXYCHOLESTEROL 7-ALPHA-HYDROXYLASE"/>
    <property type="match status" value="1"/>
</dbReference>
<sequence>MGVIIATFIGIALLQVAVLASRKFKEFYIDVLAVAYGHDFMTSSFRTGENTFHFHLFKNFVIGVRGQEARKMFFEEKSLSSSEGYRMFSKAVPTPELSATQLLFAEEEHSIHFKKQLGILLGKNRYTEIIATMLGDLQRITAAWGEEGTMDPFDHINDITFLVTLHMITSHEFVSDHAFLSRFQNHFFTQLKNNTPGMIFFPWLYRSAQRDKENSVMVLFSALSEHIETRKGSSGVSSEPIDLLLAHGMDTQGIIQFILGFLFGGVFNITKATSWILIYTSLHPQWKTSLRSEIKSMLSHLSIDTSEPLYIRLSQVPIKAWEESMPTLDLVISETLRLIMNQTVLRRNVGEALQIPGGKDDHVVSLPRGAFVVYNHADAHLNPEVYTDPWRFDPQRHTNLSSPGHQKNSYEFLGWGAGRHRCAGVKIAKLAIKTIVSLFVMNYEYDAITTRRKTHSSTVPIPDYNKVNGVSTMAFFESIDPNGKLIDLVNPGAS</sequence>
<evidence type="ECO:0000256" key="5">
    <source>
        <dbReference type="ARBA" id="ARBA00023004"/>
    </source>
</evidence>
<dbReference type="OrthoDB" id="1055148at2759"/>
<evidence type="ECO:0000256" key="8">
    <source>
        <dbReference type="SAM" id="SignalP"/>
    </source>
</evidence>
<dbReference type="GO" id="GO:0016705">
    <property type="term" value="F:oxidoreductase activity, acting on paired donors, with incorporation or reduction of molecular oxygen"/>
    <property type="evidence" value="ECO:0007669"/>
    <property type="project" value="InterPro"/>
</dbReference>
<gene>
    <name evidence="9" type="ORF">K435DRAFT_971512</name>
</gene>
<dbReference type="InterPro" id="IPR002403">
    <property type="entry name" value="Cyt_P450_E_grp-IV"/>
</dbReference>
<dbReference type="PANTHER" id="PTHR24304">
    <property type="entry name" value="CYTOCHROME P450 FAMILY 7"/>
    <property type="match status" value="1"/>
</dbReference>
<evidence type="ECO:0000256" key="6">
    <source>
        <dbReference type="PIRSR" id="PIRSR602403-1"/>
    </source>
</evidence>
<comment type="cofactor">
    <cofactor evidence="1 6">
        <name>heme</name>
        <dbReference type="ChEBI" id="CHEBI:30413"/>
    </cofactor>
</comment>
<dbReference type="Proteomes" id="UP000297245">
    <property type="component" value="Unassembled WGS sequence"/>
</dbReference>
<dbReference type="InterPro" id="IPR001128">
    <property type="entry name" value="Cyt_P450"/>
</dbReference>
<dbReference type="InterPro" id="IPR036396">
    <property type="entry name" value="Cyt_P450_sf"/>
</dbReference>
<protein>
    <submittedName>
        <fullName evidence="9">Cytochrome P450</fullName>
    </submittedName>
</protein>
<keyword evidence="10" id="KW-1185">Reference proteome</keyword>
<accession>A0A4S8L4Q3</accession>
<keyword evidence="3 6" id="KW-0349">Heme</keyword>
<evidence type="ECO:0000256" key="4">
    <source>
        <dbReference type="ARBA" id="ARBA00022723"/>
    </source>
</evidence>
<dbReference type="GO" id="GO:0005506">
    <property type="term" value="F:iron ion binding"/>
    <property type="evidence" value="ECO:0007669"/>
    <property type="project" value="InterPro"/>
</dbReference>
<evidence type="ECO:0000256" key="7">
    <source>
        <dbReference type="RuleBase" id="RU000461"/>
    </source>
</evidence>
<evidence type="ECO:0000256" key="3">
    <source>
        <dbReference type="ARBA" id="ARBA00022617"/>
    </source>
</evidence>
<name>A0A4S8L4Q3_DENBC</name>
<dbReference type="GO" id="GO:0004497">
    <property type="term" value="F:monooxygenase activity"/>
    <property type="evidence" value="ECO:0007669"/>
    <property type="project" value="UniProtKB-KW"/>
</dbReference>
<organism evidence="9 10">
    <name type="scientific">Dendrothele bispora (strain CBS 962.96)</name>
    <dbReference type="NCBI Taxonomy" id="1314807"/>
    <lineage>
        <taxon>Eukaryota</taxon>
        <taxon>Fungi</taxon>
        <taxon>Dikarya</taxon>
        <taxon>Basidiomycota</taxon>
        <taxon>Agaricomycotina</taxon>
        <taxon>Agaricomycetes</taxon>
        <taxon>Agaricomycetidae</taxon>
        <taxon>Agaricales</taxon>
        <taxon>Agaricales incertae sedis</taxon>
        <taxon>Dendrothele</taxon>
    </lineage>
</organism>
<dbReference type="PRINTS" id="PR00465">
    <property type="entry name" value="EP450IV"/>
</dbReference>
<evidence type="ECO:0000256" key="1">
    <source>
        <dbReference type="ARBA" id="ARBA00001971"/>
    </source>
</evidence>
<evidence type="ECO:0000313" key="9">
    <source>
        <dbReference type="EMBL" id="THU83554.1"/>
    </source>
</evidence>
<feature type="signal peptide" evidence="8">
    <location>
        <begin position="1"/>
        <end position="20"/>
    </location>
</feature>
<proteinExistence type="inferred from homology"/>
<feature type="binding site" description="axial binding residue" evidence="6">
    <location>
        <position position="422"/>
    </location>
    <ligand>
        <name>heme</name>
        <dbReference type="ChEBI" id="CHEBI:30413"/>
    </ligand>
    <ligandPart>
        <name>Fe</name>
        <dbReference type="ChEBI" id="CHEBI:18248"/>
    </ligandPart>
</feature>
<dbReference type="PROSITE" id="PS00086">
    <property type="entry name" value="CYTOCHROME_P450"/>
    <property type="match status" value="1"/>
</dbReference>
<dbReference type="Pfam" id="PF00067">
    <property type="entry name" value="p450"/>
    <property type="match status" value="1"/>
</dbReference>
<dbReference type="AlphaFoldDB" id="A0A4S8L4Q3"/>
<dbReference type="InterPro" id="IPR017972">
    <property type="entry name" value="Cyt_P450_CS"/>
</dbReference>
<keyword evidence="7" id="KW-0560">Oxidoreductase</keyword>
<reference evidence="9 10" key="1">
    <citation type="journal article" date="2019" name="Nat. Ecol. Evol.">
        <title>Megaphylogeny resolves global patterns of mushroom evolution.</title>
        <authorList>
            <person name="Varga T."/>
            <person name="Krizsan K."/>
            <person name="Foldi C."/>
            <person name="Dima B."/>
            <person name="Sanchez-Garcia M."/>
            <person name="Sanchez-Ramirez S."/>
            <person name="Szollosi G.J."/>
            <person name="Szarkandi J.G."/>
            <person name="Papp V."/>
            <person name="Albert L."/>
            <person name="Andreopoulos W."/>
            <person name="Angelini C."/>
            <person name="Antonin V."/>
            <person name="Barry K.W."/>
            <person name="Bougher N.L."/>
            <person name="Buchanan P."/>
            <person name="Buyck B."/>
            <person name="Bense V."/>
            <person name="Catcheside P."/>
            <person name="Chovatia M."/>
            <person name="Cooper J."/>
            <person name="Damon W."/>
            <person name="Desjardin D."/>
            <person name="Finy P."/>
            <person name="Geml J."/>
            <person name="Haridas S."/>
            <person name="Hughes K."/>
            <person name="Justo A."/>
            <person name="Karasinski D."/>
            <person name="Kautmanova I."/>
            <person name="Kiss B."/>
            <person name="Kocsube S."/>
            <person name="Kotiranta H."/>
            <person name="LaButti K.M."/>
            <person name="Lechner B.E."/>
            <person name="Liimatainen K."/>
            <person name="Lipzen A."/>
            <person name="Lukacs Z."/>
            <person name="Mihaltcheva S."/>
            <person name="Morgado L.N."/>
            <person name="Niskanen T."/>
            <person name="Noordeloos M.E."/>
            <person name="Ohm R.A."/>
            <person name="Ortiz-Santana B."/>
            <person name="Ovrebo C."/>
            <person name="Racz N."/>
            <person name="Riley R."/>
            <person name="Savchenko A."/>
            <person name="Shiryaev A."/>
            <person name="Soop K."/>
            <person name="Spirin V."/>
            <person name="Szebenyi C."/>
            <person name="Tomsovsky M."/>
            <person name="Tulloss R.E."/>
            <person name="Uehling J."/>
            <person name="Grigoriev I.V."/>
            <person name="Vagvolgyi C."/>
            <person name="Papp T."/>
            <person name="Martin F.M."/>
            <person name="Miettinen O."/>
            <person name="Hibbett D.S."/>
            <person name="Nagy L.G."/>
        </authorList>
    </citation>
    <scope>NUCLEOTIDE SEQUENCE [LARGE SCALE GENOMIC DNA]</scope>
    <source>
        <strain evidence="9 10">CBS 962.96</strain>
    </source>
</reference>
<keyword evidence="8" id="KW-0732">Signal</keyword>